<evidence type="ECO:0000256" key="1">
    <source>
        <dbReference type="ARBA" id="ARBA00001974"/>
    </source>
</evidence>
<dbReference type="PANTHER" id="PTHR43104">
    <property type="entry name" value="L-2-HYDROXYGLUTARATE DEHYDROGENASE, MITOCHONDRIAL"/>
    <property type="match status" value="1"/>
</dbReference>
<dbReference type="InterPro" id="IPR006076">
    <property type="entry name" value="FAD-dep_OxRdtase"/>
</dbReference>
<dbReference type="Gene3D" id="3.50.50.60">
    <property type="entry name" value="FAD/NAD(P)-binding domain"/>
    <property type="match status" value="1"/>
</dbReference>
<evidence type="ECO:0000256" key="3">
    <source>
        <dbReference type="ARBA" id="ARBA00022827"/>
    </source>
</evidence>
<keyword evidence="2" id="KW-0285">Flavoprotein</keyword>
<dbReference type="NCBIfam" id="NF008726">
    <property type="entry name" value="PRK11728.1"/>
    <property type="match status" value="1"/>
</dbReference>
<dbReference type="AlphaFoldDB" id="A0A0E1X5W3"/>
<dbReference type="EMBL" id="EQ999534">
    <property type="protein sequence ID" value="EEZ28592.1"/>
    <property type="molecule type" value="Genomic_DNA"/>
</dbReference>
<dbReference type="InterPro" id="IPR036188">
    <property type="entry name" value="FAD/NAD-bd_sf"/>
</dbReference>
<gene>
    <name evidence="7" type="ORF">BALG_01945</name>
</gene>
<protein>
    <submittedName>
        <fullName evidence="7">FAD dependent oxidoreductase</fullName>
    </submittedName>
</protein>
<dbReference type="GO" id="GO:0047545">
    <property type="term" value="F:(S)-2-hydroxyglutarate dehydrogenase activity"/>
    <property type="evidence" value="ECO:0007669"/>
    <property type="project" value="TreeGrafter"/>
</dbReference>
<dbReference type="GO" id="GO:0005737">
    <property type="term" value="C:cytoplasm"/>
    <property type="evidence" value="ECO:0007669"/>
    <property type="project" value="TreeGrafter"/>
</dbReference>
<dbReference type="HOGENOM" id="CLU_024775_0_1_5"/>
<accession>A0A0E1X5W3</accession>
<name>A0A0E1X5W3_9HYPH</name>
<dbReference type="RefSeq" id="WP_004682421.1">
    <property type="nucleotide sequence ID" value="NZ_EQ999534.1"/>
</dbReference>
<keyword evidence="3" id="KW-0274">FAD</keyword>
<dbReference type="Proteomes" id="UP000004659">
    <property type="component" value="Unassembled WGS sequence"/>
</dbReference>
<dbReference type="GeneID" id="55592630"/>
<evidence type="ECO:0000256" key="4">
    <source>
        <dbReference type="ARBA" id="ARBA00023002"/>
    </source>
</evidence>
<dbReference type="PANTHER" id="PTHR43104:SF2">
    <property type="entry name" value="L-2-HYDROXYGLUTARATE DEHYDROGENASE, MITOCHONDRIAL"/>
    <property type="match status" value="1"/>
</dbReference>
<comment type="similarity">
    <text evidence="5">Belongs to the L2HGDH family.</text>
</comment>
<comment type="cofactor">
    <cofactor evidence="1">
        <name>FAD</name>
        <dbReference type="ChEBI" id="CHEBI:57692"/>
    </cofactor>
</comment>
<evidence type="ECO:0000313" key="7">
    <source>
        <dbReference type="EMBL" id="EEZ28592.1"/>
    </source>
</evidence>
<evidence type="ECO:0000256" key="2">
    <source>
        <dbReference type="ARBA" id="ARBA00022630"/>
    </source>
</evidence>
<dbReference type="Gene3D" id="3.30.9.10">
    <property type="entry name" value="D-Amino Acid Oxidase, subunit A, domain 2"/>
    <property type="match status" value="1"/>
</dbReference>
<feature type="domain" description="FAD dependent oxidoreductase" evidence="6">
    <location>
        <begin position="5"/>
        <end position="392"/>
    </location>
</feature>
<dbReference type="SUPFAM" id="SSF51905">
    <property type="entry name" value="FAD/NAD(P)-binding domain"/>
    <property type="match status" value="1"/>
</dbReference>
<evidence type="ECO:0000259" key="6">
    <source>
        <dbReference type="Pfam" id="PF01266"/>
    </source>
</evidence>
<sequence length="410" mass="44065">MADYDYCVIGGGIVGLATAKAVQEAEPGARIIVLEKESGLARHQTGHNSGVIHAGIYYQPGSLKARLCRAGAQATKAFCKQYSIPFESCGKLLVATSALEMERMEALARRAVQNNIEFSHLDQQALRKAEPAISGLGALFVPATGIVDYAKVSRAMAAEIVERGGIVRLNSPVTAIHEDEKGVEVVSGGETVRASKLVACAGLQSDRIARLAGLDITHRIVPFRGEYYTLPQTRAGIVRHLIYPIPDPDLPFLGIHLTRTIDGGVTVGPNAVLGFSREGYAKGSFHPGDIADMSFFAGFWKMAMKNWRSAISEFGNSTSRARYLKQCRKYCPSLELSDLGAPGAGIRAQAVLDDGTLVHDFLFKETERMLHVCNAPSPAATSSIPIGRMIAQKLLGINLQAEKDISVTGE</sequence>
<evidence type="ECO:0000256" key="5">
    <source>
        <dbReference type="ARBA" id="ARBA00037941"/>
    </source>
</evidence>
<reference evidence="7" key="1">
    <citation type="submission" date="2009-01" db="EMBL/GenBank/DDBJ databases">
        <title>The Genome Sequence of Brucella pinnipedialis M292/94/1.</title>
        <authorList>
            <consortium name="The Broad Institute Genome Sequencing Platform"/>
            <person name="Ward D."/>
            <person name="Young S.K."/>
            <person name="Kodira C.D."/>
            <person name="Zeng Q."/>
            <person name="Koehrsen M."/>
            <person name="Alvarado L."/>
            <person name="Berlin A."/>
            <person name="Borenstein D."/>
            <person name="Chen Z."/>
            <person name="Engels R."/>
            <person name="Freedman E."/>
            <person name="Gellesch M."/>
            <person name="Goldberg J."/>
            <person name="Griggs A."/>
            <person name="Gujja S."/>
            <person name="Heiman D."/>
            <person name="Hepburn T."/>
            <person name="Howarth C."/>
            <person name="Jen D."/>
            <person name="Larson L."/>
            <person name="Lewis B."/>
            <person name="Mehta T."/>
            <person name="Park D."/>
            <person name="Pearson M."/>
            <person name="Roberts A."/>
            <person name="Saif S."/>
            <person name="Shea T."/>
            <person name="Shenoy N."/>
            <person name="Sisk P."/>
            <person name="Stolte C."/>
            <person name="Sykes S."/>
            <person name="Walk T."/>
            <person name="White J."/>
            <person name="Yandava C."/>
            <person name="Whatmore A.M."/>
            <person name="Perrett L.L."/>
            <person name="O'Callaghan D."/>
            <person name="Nusbaum C."/>
            <person name="Galagan J."/>
            <person name="Birren B."/>
        </authorList>
    </citation>
    <scope>NUCLEOTIDE SEQUENCE [LARGE SCALE GENOMIC DNA]</scope>
    <source>
        <strain evidence="7">M292/94/1</strain>
    </source>
</reference>
<proteinExistence type="inferred from homology"/>
<keyword evidence="4" id="KW-0560">Oxidoreductase</keyword>
<organism evidence="7">
    <name type="scientific">Brucella pinnipedialis M292/94/1</name>
    <dbReference type="NCBI Taxonomy" id="520462"/>
    <lineage>
        <taxon>Bacteria</taxon>
        <taxon>Pseudomonadati</taxon>
        <taxon>Pseudomonadota</taxon>
        <taxon>Alphaproteobacteria</taxon>
        <taxon>Hyphomicrobiales</taxon>
        <taxon>Brucellaceae</taxon>
        <taxon>Brucella/Ochrobactrum group</taxon>
        <taxon>Brucella</taxon>
    </lineage>
</organism>
<dbReference type="Pfam" id="PF01266">
    <property type="entry name" value="DAO"/>
    <property type="match status" value="1"/>
</dbReference>